<reference evidence="2 3" key="1">
    <citation type="journal article" date="2023" name="Nucleic Acids Res.">
        <title>The hologenome of Daphnia magna reveals possible DNA methylation and microbiome-mediated evolution of the host genome.</title>
        <authorList>
            <person name="Chaturvedi A."/>
            <person name="Li X."/>
            <person name="Dhandapani V."/>
            <person name="Marshall H."/>
            <person name="Kissane S."/>
            <person name="Cuenca-Cambronero M."/>
            <person name="Asole G."/>
            <person name="Calvet F."/>
            <person name="Ruiz-Romero M."/>
            <person name="Marangio P."/>
            <person name="Guigo R."/>
            <person name="Rago D."/>
            <person name="Mirbahai L."/>
            <person name="Eastwood N."/>
            <person name="Colbourne J.K."/>
            <person name="Zhou J."/>
            <person name="Mallon E."/>
            <person name="Orsini L."/>
        </authorList>
    </citation>
    <scope>NUCLEOTIDE SEQUENCE [LARGE SCALE GENOMIC DNA]</scope>
    <source>
        <strain evidence="2">LRV0_1</strain>
    </source>
</reference>
<dbReference type="EMBL" id="JAOYFB010000003">
    <property type="protein sequence ID" value="KAK4009902.1"/>
    <property type="molecule type" value="Genomic_DNA"/>
</dbReference>
<comment type="caution">
    <text evidence="2">The sequence shown here is derived from an EMBL/GenBank/DDBJ whole genome shotgun (WGS) entry which is preliminary data.</text>
</comment>
<protein>
    <submittedName>
        <fullName evidence="2">Uncharacterized protein</fullName>
    </submittedName>
</protein>
<organism evidence="2 3">
    <name type="scientific">Daphnia magna</name>
    <dbReference type="NCBI Taxonomy" id="35525"/>
    <lineage>
        <taxon>Eukaryota</taxon>
        <taxon>Metazoa</taxon>
        <taxon>Ecdysozoa</taxon>
        <taxon>Arthropoda</taxon>
        <taxon>Crustacea</taxon>
        <taxon>Branchiopoda</taxon>
        <taxon>Diplostraca</taxon>
        <taxon>Cladocera</taxon>
        <taxon>Anomopoda</taxon>
        <taxon>Daphniidae</taxon>
        <taxon>Daphnia</taxon>
    </lineage>
</organism>
<proteinExistence type="predicted"/>
<evidence type="ECO:0000256" key="1">
    <source>
        <dbReference type="SAM" id="MobiDB-lite"/>
    </source>
</evidence>
<dbReference type="Proteomes" id="UP001234178">
    <property type="component" value="Unassembled WGS sequence"/>
</dbReference>
<gene>
    <name evidence="2" type="ORF">OUZ56_019045</name>
</gene>
<evidence type="ECO:0000313" key="2">
    <source>
        <dbReference type="EMBL" id="KAK4009902.1"/>
    </source>
</evidence>
<sequence>MKGKPHARYHGSSITRSFISPPAHGLYTETDGFTKAASRTSSHSSSQRYRGKERTPFPFQPSCSPKCFIRYDVDVERLPPSLCVRLGSSSRNIGNERWATR</sequence>
<keyword evidence="3" id="KW-1185">Reference proteome</keyword>
<feature type="region of interest" description="Disordered" evidence="1">
    <location>
        <begin position="1"/>
        <end position="57"/>
    </location>
</feature>
<name>A0ABQ9ZAH3_9CRUS</name>
<accession>A0ABQ9ZAH3</accession>
<evidence type="ECO:0000313" key="3">
    <source>
        <dbReference type="Proteomes" id="UP001234178"/>
    </source>
</evidence>